<dbReference type="GO" id="GO:0046872">
    <property type="term" value="F:metal ion binding"/>
    <property type="evidence" value="ECO:0007669"/>
    <property type="project" value="UniProtKB-KW"/>
</dbReference>
<dbReference type="RefSeq" id="WP_153863591.1">
    <property type="nucleotide sequence ID" value="NZ_WJQS01000005.1"/>
</dbReference>
<protein>
    <submittedName>
        <fullName evidence="6">Polysaccharide deacetylase family protein</fullName>
    </submittedName>
</protein>
<organism evidence="6 7">
    <name type="scientific">Fundicoccus ignavus</name>
    <dbReference type="NCBI Taxonomy" id="2664442"/>
    <lineage>
        <taxon>Bacteria</taxon>
        <taxon>Bacillati</taxon>
        <taxon>Bacillota</taxon>
        <taxon>Bacilli</taxon>
        <taxon>Lactobacillales</taxon>
        <taxon>Aerococcaceae</taxon>
        <taxon>Fundicoccus</taxon>
    </lineage>
</organism>
<reference evidence="6 7" key="1">
    <citation type="submission" date="2019-11" db="EMBL/GenBank/DDBJ databases">
        <title>Characterisation of Fundicoccus ignavus gen. nov. sp. nov., a novel genus of the family Aerococcaceae isolated from bulk tank milk.</title>
        <authorList>
            <person name="Siebert A."/>
            <person name="Huptas C."/>
            <person name="Wenning M."/>
            <person name="Scherer S."/>
            <person name="Doll E.V."/>
        </authorList>
    </citation>
    <scope>NUCLEOTIDE SEQUENCE [LARGE SCALE GENOMIC DNA]</scope>
    <source>
        <strain evidence="6 7">WS4759</strain>
    </source>
</reference>
<evidence type="ECO:0000256" key="1">
    <source>
        <dbReference type="ARBA" id="ARBA00022723"/>
    </source>
</evidence>
<evidence type="ECO:0000256" key="3">
    <source>
        <dbReference type="SAM" id="MobiDB-lite"/>
    </source>
</evidence>
<dbReference type="Gene3D" id="3.20.20.370">
    <property type="entry name" value="Glycoside hydrolase/deacetylase"/>
    <property type="match status" value="1"/>
</dbReference>
<dbReference type="EMBL" id="WJQS01000005">
    <property type="protein sequence ID" value="MRI85667.1"/>
    <property type="molecule type" value="Genomic_DNA"/>
</dbReference>
<keyword evidence="2" id="KW-0378">Hydrolase</keyword>
<sequence length="466" mass="52867">MSHLDNNGSRVSRHERYARKQRRKHGKISLLIFGLLICMVIPMLIPSDTPQINQQAVEAAVQELYLDNQFDFLNPNLTREQLEQQIKKVSSLTIDSNDPYYLKAQQAQSKFEAIEGLNTLYETETSIIEGQVVQADLRLRQDVTLDQVTAAVSEINLPEEDALSQQINQLYRDAEQTMQQVVAAQALVEQLPTELASEPDWPTLIADINEIDTLLQTIGSQPPIKTVATEFTKKVDVFATNIKEDSNHQEFDSQLVEQMFECDALARRLSGSILDERKLIALTFDDGPNPSYTPQVLDILAQYDVKATFFLLGQEVVKYPELVKEIADAGHLVENHSFGHPDFATISDDELLDEINRTQEAIYDAAGILPTMYRMPYGSGGARVVQMFPDLQSVIWNVDSEDWVSEDAYTIYLNVMENLLQHTVLLMHDKDQSTVDSLELLIPELIAQGYEFVSPLEINMEFLYYE</sequence>
<dbReference type="Proteomes" id="UP000430975">
    <property type="component" value="Unassembled WGS sequence"/>
</dbReference>
<feature type="compositionally biased region" description="Polar residues" evidence="3">
    <location>
        <begin position="1"/>
        <end position="10"/>
    </location>
</feature>
<evidence type="ECO:0000313" key="6">
    <source>
        <dbReference type="EMBL" id="MRI85667.1"/>
    </source>
</evidence>
<dbReference type="GO" id="GO:0005975">
    <property type="term" value="P:carbohydrate metabolic process"/>
    <property type="evidence" value="ECO:0007669"/>
    <property type="project" value="InterPro"/>
</dbReference>
<keyword evidence="4" id="KW-1133">Transmembrane helix</keyword>
<feature type="compositionally biased region" description="Basic residues" evidence="3">
    <location>
        <begin position="11"/>
        <end position="20"/>
    </location>
</feature>
<dbReference type="InterPro" id="IPR011330">
    <property type="entry name" value="Glyco_hydro/deAcase_b/a-brl"/>
</dbReference>
<keyword evidence="4" id="KW-0812">Transmembrane</keyword>
<dbReference type="CDD" id="cd10917">
    <property type="entry name" value="CE4_NodB_like_6s_7s"/>
    <property type="match status" value="1"/>
</dbReference>
<dbReference type="GO" id="GO:0016810">
    <property type="term" value="F:hydrolase activity, acting on carbon-nitrogen (but not peptide) bonds"/>
    <property type="evidence" value="ECO:0007669"/>
    <property type="project" value="InterPro"/>
</dbReference>
<evidence type="ECO:0000256" key="4">
    <source>
        <dbReference type="SAM" id="Phobius"/>
    </source>
</evidence>
<name>A0A6I2GCX9_9LACT</name>
<dbReference type="GO" id="GO:0016020">
    <property type="term" value="C:membrane"/>
    <property type="evidence" value="ECO:0007669"/>
    <property type="project" value="TreeGrafter"/>
</dbReference>
<proteinExistence type="predicted"/>
<dbReference type="PANTHER" id="PTHR10587">
    <property type="entry name" value="GLYCOSYL TRANSFERASE-RELATED"/>
    <property type="match status" value="1"/>
</dbReference>
<accession>A0A6I2GCX9</accession>
<dbReference type="Pfam" id="PF01522">
    <property type="entry name" value="Polysacc_deac_1"/>
    <property type="match status" value="1"/>
</dbReference>
<keyword evidence="4" id="KW-0472">Membrane</keyword>
<evidence type="ECO:0000256" key="2">
    <source>
        <dbReference type="ARBA" id="ARBA00022801"/>
    </source>
</evidence>
<dbReference type="SUPFAM" id="SSF88713">
    <property type="entry name" value="Glycoside hydrolase/deacetylase"/>
    <property type="match status" value="1"/>
</dbReference>
<dbReference type="InterPro" id="IPR050248">
    <property type="entry name" value="Polysacc_deacetylase_ArnD"/>
</dbReference>
<feature type="domain" description="NodB homology" evidence="5">
    <location>
        <begin position="278"/>
        <end position="453"/>
    </location>
</feature>
<keyword evidence="1" id="KW-0479">Metal-binding</keyword>
<dbReference type="PROSITE" id="PS51677">
    <property type="entry name" value="NODB"/>
    <property type="match status" value="1"/>
</dbReference>
<dbReference type="InterPro" id="IPR002509">
    <property type="entry name" value="NODB_dom"/>
</dbReference>
<feature type="transmembrane region" description="Helical" evidence="4">
    <location>
        <begin position="28"/>
        <end position="45"/>
    </location>
</feature>
<comment type="caution">
    <text evidence="6">The sequence shown here is derived from an EMBL/GenBank/DDBJ whole genome shotgun (WGS) entry which is preliminary data.</text>
</comment>
<evidence type="ECO:0000259" key="5">
    <source>
        <dbReference type="PROSITE" id="PS51677"/>
    </source>
</evidence>
<evidence type="ECO:0000313" key="7">
    <source>
        <dbReference type="Proteomes" id="UP000430975"/>
    </source>
</evidence>
<keyword evidence="7" id="KW-1185">Reference proteome</keyword>
<gene>
    <name evidence="6" type="ORF">GIY09_07200</name>
</gene>
<feature type="region of interest" description="Disordered" evidence="3">
    <location>
        <begin position="1"/>
        <end position="20"/>
    </location>
</feature>
<dbReference type="AlphaFoldDB" id="A0A6I2GCX9"/>
<dbReference type="PANTHER" id="PTHR10587:SF133">
    <property type="entry name" value="CHITIN DEACETYLASE 1-RELATED"/>
    <property type="match status" value="1"/>
</dbReference>